<dbReference type="Proteomes" id="UP000095280">
    <property type="component" value="Unplaced"/>
</dbReference>
<dbReference type="PANTHER" id="PTHR13615">
    <property type="entry name" value="GLYCOSYLTRANSFERASE-LIKE 1"/>
    <property type="match status" value="1"/>
</dbReference>
<protein>
    <submittedName>
        <fullName evidence="2">DSPn domain-containing protein</fullName>
    </submittedName>
</protein>
<evidence type="ECO:0000313" key="1">
    <source>
        <dbReference type="Proteomes" id="UP000095280"/>
    </source>
</evidence>
<dbReference type="AlphaFoldDB" id="A0A1I8FKQ9"/>
<dbReference type="PANTHER" id="PTHR13615:SF3">
    <property type="entry name" value="GLYCOSYLTRANSFERASE-LIKE DOMAIN-CONTAINING PROTEIN 1"/>
    <property type="match status" value="1"/>
</dbReference>
<organism evidence="1 2">
    <name type="scientific">Macrostomum lignano</name>
    <dbReference type="NCBI Taxonomy" id="282301"/>
    <lineage>
        <taxon>Eukaryota</taxon>
        <taxon>Metazoa</taxon>
        <taxon>Spiralia</taxon>
        <taxon>Lophotrochozoa</taxon>
        <taxon>Platyhelminthes</taxon>
        <taxon>Rhabditophora</taxon>
        <taxon>Macrostomorpha</taxon>
        <taxon>Macrostomida</taxon>
        <taxon>Macrostomidae</taxon>
        <taxon>Macrostomum</taxon>
    </lineage>
</organism>
<dbReference type="WBParaSite" id="maker-unitig_38853-snap-gene-0.3-mRNA-1">
    <property type="protein sequence ID" value="maker-unitig_38853-snap-gene-0.3-mRNA-1"/>
    <property type="gene ID" value="maker-unitig_38853-snap-gene-0.3"/>
</dbReference>
<name>A0A1I8FKQ9_9PLAT</name>
<dbReference type="InterPro" id="IPR051862">
    <property type="entry name" value="GT-like_domain_containing_1"/>
</dbReference>
<keyword evidence="1" id="KW-1185">Reference proteome</keyword>
<evidence type="ECO:0000313" key="2">
    <source>
        <dbReference type="WBParaSite" id="maker-unitig_38853-snap-gene-0.3-mRNA-1"/>
    </source>
</evidence>
<proteinExistence type="predicted"/>
<sequence length="249" mass="27901">MTAKKWHCASQVARAARWQTGGRGWLRQAVLVTCSAAACSASRTSGSLSVSGSYKEISYFHENQLVYRSPSNQLDNRLLISLAASFEHDKNPDSFFTAIFALADSGRNKFCSFVCRTAPPAFEAAKKRLPSDQIAHWGYLENRQVYLACLSACHVVVSTAEHEFFWFSHARSHIRRLLPLAPRRLAYPELFPSEFLCLFVQAYCLMLQGTLAPETVCLGWGCWRSAVLAYLFCASGSADKFRSVTYANW</sequence>
<reference evidence="2" key="1">
    <citation type="submission" date="2016-11" db="UniProtKB">
        <authorList>
            <consortium name="WormBaseParasite"/>
        </authorList>
    </citation>
    <scope>IDENTIFICATION</scope>
</reference>
<accession>A0A1I8FKQ9</accession>